<proteinExistence type="predicted"/>
<dbReference type="PANTHER" id="PTHR43546:SF9">
    <property type="entry name" value="L-ASCORBATE-6-PHOSPHATE LACTONASE ULAG-RELATED"/>
    <property type="match status" value="1"/>
</dbReference>
<feature type="domain" description="Metallo-beta-lactamase" evidence="2">
    <location>
        <begin position="28"/>
        <end position="223"/>
    </location>
</feature>
<dbReference type="Gene3D" id="3.60.15.10">
    <property type="entry name" value="Ribonuclease Z/Hydroxyacylglutathione hydrolase-like"/>
    <property type="match status" value="1"/>
</dbReference>
<dbReference type="InterPro" id="IPR001279">
    <property type="entry name" value="Metallo-B-lactamas"/>
</dbReference>
<keyword evidence="6" id="KW-1185">Reference proteome</keyword>
<dbReference type="InterPro" id="IPR036866">
    <property type="entry name" value="RibonucZ/Hydroxyglut_hydro"/>
</dbReference>
<organism evidence="3 5">
    <name type="scientific">Mucilaginibacter rubeus</name>
    <dbReference type="NCBI Taxonomy" id="2027860"/>
    <lineage>
        <taxon>Bacteria</taxon>
        <taxon>Pseudomonadati</taxon>
        <taxon>Bacteroidota</taxon>
        <taxon>Sphingobacteriia</taxon>
        <taxon>Sphingobacteriales</taxon>
        <taxon>Sphingobacteriaceae</taxon>
        <taxon>Mucilaginibacter</taxon>
    </lineage>
</organism>
<keyword evidence="1" id="KW-0378">Hydrolase</keyword>
<dbReference type="InterPro" id="IPR050114">
    <property type="entry name" value="UPF0173_UPF0282_UlaG_hydrolase"/>
</dbReference>
<gene>
    <name evidence="3" type="ORF">DIU31_008855</name>
    <name evidence="4" type="ORF">J3L21_18795</name>
</gene>
<evidence type="ECO:0000313" key="5">
    <source>
        <dbReference type="Proteomes" id="UP000250557"/>
    </source>
</evidence>
<dbReference type="RefSeq" id="WP_112653646.1">
    <property type="nucleotide sequence ID" value="NZ_CP043451.1"/>
</dbReference>
<dbReference type="SUPFAM" id="SSF56281">
    <property type="entry name" value="Metallo-hydrolase/oxidoreductase"/>
    <property type="match status" value="1"/>
</dbReference>
<dbReference type="EMBL" id="CP043451">
    <property type="protein sequence ID" value="QEM03620.1"/>
    <property type="molecule type" value="Genomic_DNA"/>
</dbReference>
<accession>A0AAE6MHH6</accession>
<reference evidence="4 6" key="2">
    <citation type="submission" date="2021-03" db="EMBL/GenBank/DDBJ databases">
        <title>Mucilaginibacter strains isolated from gold and copper mining confer multi heavy-metal resistance.</title>
        <authorList>
            <person name="Li Y."/>
        </authorList>
    </citation>
    <scope>NUCLEOTIDE SEQUENCE [LARGE SCALE GENOMIC DNA]</scope>
    <source>
        <strain evidence="4 6">P2-4</strain>
    </source>
</reference>
<dbReference type="GO" id="GO:0016787">
    <property type="term" value="F:hydrolase activity"/>
    <property type="evidence" value="ECO:0007669"/>
    <property type="project" value="UniProtKB-KW"/>
</dbReference>
<dbReference type="AlphaFoldDB" id="A0AAE6MHH6"/>
<dbReference type="Proteomes" id="UP000663940">
    <property type="component" value="Chromosome"/>
</dbReference>
<dbReference type="EMBL" id="CP071880">
    <property type="protein sequence ID" value="QTE47613.1"/>
    <property type="molecule type" value="Genomic_DNA"/>
</dbReference>
<evidence type="ECO:0000313" key="4">
    <source>
        <dbReference type="EMBL" id="QTE47613.1"/>
    </source>
</evidence>
<reference evidence="3 5" key="1">
    <citation type="submission" date="2019-08" db="EMBL/GenBank/DDBJ databases">
        <title>Comparative genome analysis confer to the adaptation heavy metal polluted environment.</title>
        <authorList>
            <person name="Li Y."/>
        </authorList>
    </citation>
    <scope>NUCLEOTIDE SEQUENCE [LARGE SCALE GENOMIC DNA]</scope>
    <source>
        <strain evidence="3 5">P2</strain>
    </source>
</reference>
<protein>
    <submittedName>
        <fullName evidence="3">MBL fold metallo-hydrolase</fullName>
    </submittedName>
</protein>
<evidence type="ECO:0000313" key="3">
    <source>
        <dbReference type="EMBL" id="QEM03620.1"/>
    </source>
</evidence>
<sequence>MTENLNEPQLTATYIGGPTLVLEIGGLRIITDPTLDPEGTSFKIDNKLTISKLSGPATNDVGVIDLVLLSHDQHSDNLDHAGRELMFKVGHTITTPAAAQRLKNGALGLSPWENVEIDLPDGRQMTATATPARHGPSGTDEMQGDVTGFVLQVNGSKEFSLYITGDTVFYEGVLEVAKRFDPDYVFIFAGAAKPKGPFNVTMDTNDAIDTAFCFPRAGIIPLHHEGWSHYTEGADVLATAFSVLDIGSRLMILEKGKPTRLKFS</sequence>
<dbReference type="PANTHER" id="PTHR43546">
    <property type="entry name" value="UPF0173 METAL-DEPENDENT HYDROLASE MJ1163-RELATED"/>
    <property type="match status" value="1"/>
</dbReference>
<evidence type="ECO:0000313" key="6">
    <source>
        <dbReference type="Proteomes" id="UP000663940"/>
    </source>
</evidence>
<evidence type="ECO:0000256" key="1">
    <source>
        <dbReference type="ARBA" id="ARBA00022801"/>
    </source>
</evidence>
<evidence type="ECO:0000259" key="2">
    <source>
        <dbReference type="Pfam" id="PF12706"/>
    </source>
</evidence>
<dbReference type="Pfam" id="PF12706">
    <property type="entry name" value="Lactamase_B_2"/>
    <property type="match status" value="1"/>
</dbReference>
<name>A0AAE6MHH6_9SPHI</name>
<dbReference type="Proteomes" id="UP000250557">
    <property type="component" value="Chromosome"/>
</dbReference>